<dbReference type="InterPro" id="IPR003140">
    <property type="entry name" value="PLipase/COase/thioEstase"/>
</dbReference>
<dbReference type="PANTHER" id="PTHR43037">
    <property type="entry name" value="UNNAMED PRODUCT-RELATED"/>
    <property type="match status" value="1"/>
</dbReference>
<dbReference type="PATRIC" id="fig|1263870.3.peg.1071"/>
<evidence type="ECO:0000256" key="2">
    <source>
        <dbReference type="SAM" id="MobiDB-lite"/>
    </source>
</evidence>
<dbReference type="PANTHER" id="PTHR43037:SF1">
    <property type="entry name" value="BLL1128 PROTEIN"/>
    <property type="match status" value="1"/>
</dbReference>
<dbReference type="Proteomes" id="UP000011885">
    <property type="component" value="Unassembled WGS sequence"/>
</dbReference>
<feature type="compositionally biased region" description="Acidic residues" evidence="2">
    <location>
        <begin position="97"/>
        <end position="107"/>
    </location>
</feature>
<evidence type="ECO:0000256" key="1">
    <source>
        <dbReference type="ARBA" id="ARBA00022729"/>
    </source>
</evidence>
<protein>
    <submittedName>
        <fullName evidence="4">Phospholipase/carboxylesterase</fullName>
    </submittedName>
</protein>
<dbReference type="SUPFAM" id="SSF53474">
    <property type="entry name" value="alpha/beta-Hydrolases"/>
    <property type="match status" value="1"/>
</dbReference>
<name>M5U808_9BACT</name>
<keyword evidence="5" id="KW-1185">Reference proteome</keyword>
<feature type="region of interest" description="Disordered" evidence="2">
    <location>
        <begin position="76"/>
        <end position="122"/>
    </location>
</feature>
<evidence type="ECO:0000313" key="5">
    <source>
        <dbReference type="Proteomes" id="UP000011885"/>
    </source>
</evidence>
<dbReference type="Pfam" id="PF02230">
    <property type="entry name" value="Abhydrolase_2"/>
    <property type="match status" value="1"/>
</dbReference>
<proteinExistence type="predicted"/>
<accession>M5U808</accession>
<dbReference type="InterPro" id="IPR050955">
    <property type="entry name" value="Plant_Biomass_Hydrol_Est"/>
</dbReference>
<reference evidence="4 5" key="1">
    <citation type="journal article" date="2013" name="Mar. Genomics">
        <title>Expression of sulfatases in Rhodopirellula baltica and the diversity of sulfatases in the genus Rhodopirellula.</title>
        <authorList>
            <person name="Wegner C.E."/>
            <person name="Richter-Heitmann T."/>
            <person name="Klindworth A."/>
            <person name="Klockow C."/>
            <person name="Richter M."/>
            <person name="Achstetter T."/>
            <person name="Glockner F.O."/>
            <person name="Harder J."/>
        </authorList>
    </citation>
    <scope>NUCLEOTIDE SEQUENCE [LARGE SCALE GENOMIC DNA]</scope>
    <source>
        <strain evidence="4 5">SM41</strain>
    </source>
</reference>
<evidence type="ECO:0000313" key="4">
    <source>
        <dbReference type="EMBL" id="EMI57580.1"/>
    </source>
</evidence>
<evidence type="ECO:0000259" key="3">
    <source>
        <dbReference type="Pfam" id="PF02230"/>
    </source>
</evidence>
<dbReference type="InterPro" id="IPR029058">
    <property type="entry name" value="AB_hydrolase_fold"/>
</dbReference>
<gene>
    <name evidence="4" type="ORF">RSSM_00985</name>
</gene>
<dbReference type="GO" id="GO:0016787">
    <property type="term" value="F:hydrolase activity"/>
    <property type="evidence" value="ECO:0007669"/>
    <property type="project" value="InterPro"/>
</dbReference>
<dbReference type="EMBL" id="ANOH01000079">
    <property type="protein sequence ID" value="EMI57580.1"/>
    <property type="molecule type" value="Genomic_DNA"/>
</dbReference>
<feature type="compositionally biased region" description="Polar residues" evidence="2">
    <location>
        <begin position="76"/>
        <end position="95"/>
    </location>
</feature>
<organism evidence="4 5">
    <name type="scientific">Rhodopirellula sallentina SM41</name>
    <dbReference type="NCBI Taxonomy" id="1263870"/>
    <lineage>
        <taxon>Bacteria</taxon>
        <taxon>Pseudomonadati</taxon>
        <taxon>Planctomycetota</taxon>
        <taxon>Planctomycetia</taxon>
        <taxon>Pirellulales</taxon>
        <taxon>Pirellulaceae</taxon>
        <taxon>Rhodopirellula</taxon>
    </lineage>
</organism>
<dbReference type="AlphaFoldDB" id="M5U808"/>
<keyword evidence="1" id="KW-0732">Signal</keyword>
<sequence length="363" mass="40733">MVDHVPPQGMNARQRLLANATFVAEPINFDEVRCFGVDKHRWVKLAFIRTRYDLSDAEDVSSDCFAPLRQGLPMSGSFSRRWTSRPLSEESTPEQCSGDDPDGDSCGDESKPPTQSSFLPRLSHTNRRNSVQMLTPLHYQHGYQYPLIVWLHSAGGNERQIENVLPHISTRNYVGLGVRATRAIDVRGRGFDWPSGRDATAKSSEIVLDAIDQTMEEFSIHPDRVVLAGYGSGATLACKIALLQSDRIAGVVRMGGKFPDASGVFKNFKQLRERRMPMLWQQAINGYDDDPDMLQRDITAAQCIRARVEIRQYRGEDVMNTVALKDIDRWCFDKIIAPKPTEPCVGETTMDGSEFTTVDFSAN</sequence>
<feature type="domain" description="Phospholipase/carboxylesterase/thioesterase" evidence="3">
    <location>
        <begin position="196"/>
        <end position="270"/>
    </location>
</feature>
<dbReference type="Gene3D" id="3.40.50.1820">
    <property type="entry name" value="alpha/beta hydrolase"/>
    <property type="match status" value="1"/>
</dbReference>
<comment type="caution">
    <text evidence="4">The sequence shown here is derived from an EMBL/GenBank/DDBJ whole genome shotgun (WGS) entry which is preliminary data.</text>
</comment>